<proteinExistence type="predicted"/>
<gene>
    <name evidence="1" type="ORF">KSP39_PZI008719</name>
</gene>
<organism evidence="1 2">
    <name type="scientific">Platanthera zijinensis</name>
    <dbReference type="NCBI Taxonomy" id="2320716"/>
    <lineage>
        <taxon>Eukaryota</taxon>
        <taxon>Viridiplantae</taxon>
        <taxon>Streptophyta</taxon>
        <taxon>Embryophyta</taxon>
        <taxon>Tracheophyta</taxon>
        <taxon>Spermatophyta</taxon>
        <taxon>Magnoliopsida</taxon>
        <taxon>Liliopsida</taxon>
        <taxon>Asparagales</taxon>
        <taxon>Orchidaceae</taxon>
        <taxon>Orchidoideae</taxon>
        <taxon>Orchideae</taxon>
        <taxon>Orchidinae</taxon>
        <taxon>Platanthera</taxon>
    </lineage>
</organism>
<name>A0AAP0G7K1_9ASPA</name>
<accession>A0AAP0G7K1</accession>
<dbReference type="EMBL" id="JBBWWQ010000007">
    <property type="protein sequence ID" value="KAK8942481.1"/>
    <property type="molecule type" value="Genomic_DNA"/>
</dbReference>
<reference evidence="1 2" key="1">
    <citation type="journal article" date="2022" name="Nat. Plants">
        <title>Genomes of leafy and leafless Platanthera orchids illuminate the evolution of mycoheterotrophy.</title>
        <authorList>
            <person name="Li M.H."/>
            <person name="Liu K.W."/>
            <person name="Li Z."/>
            <person name="Lu H.C."/>
            <person name="Ye Q.L."/>
            <person name="Zhang D."/>
            <person name="Wang J.Y."/>
            <person name="Li Y.F."/>
            <person name="Zhong Z.M."/>
            <person name="Liu X."/>
            <person name="Yu X."/>
            <person name="Liu D.K."/>
            <person name="Tu X.D."/>
            <person name="Liu B."/>
            <person name="Hao Y."/>
            <person name="Liao X.Y."/>
            <person name="Jiang Y.T."/>
            <person name="Sun W.H."/>
            <person name="Chen J."/>
            <person name="Chen Y.Q."/>
            <person name="Ai Y."/>
            <person name="Zhai J.W."/>
            <person name="Wu S.S."/>
            <person name="Zhou Z."/>
            <person name="Hsiao Y.Y."/>
            <person name="Wu W.L."/>
            <person name="Chen Y.Y."/>
            <person name="Lin Y.F."/>
            <person name="Hsu J.L."/>
            <person name="Li C.Y."/>
            <person name="Wang Z.W."/>
            <person name="Zhao X."/>
            <person name="Zhong W.Y."/>
            <person name="Ma X.K."/>
            <person name="Ma L."/>
            <person name="Huang J."/>
            <person name="Chen G.Z."/>
            <person name="Huang M.Z."/>
            <person name="Huang L."/>
            <person name="Peng D.H."/>
            <person name="Luo Y.B."/>
            <person name="Zou S.Q."/>
            <person name="Chen S.P."/>
            <person name="Lan S."/>
            <person name="Tsai W.C."/>
            <person name="Van de Peer Y."/>
            <person name="Liu Z.J."/>
        </authorList>
    </citation>
    <scope>NUCLEOTIDE SEQUENCE [LARGE SCALE GENOMIC DNA]</scope>
    <source>
        <strain evidence="1">Lor287</strain>
    </source>
</reference>
<sequence>MLGLLAFTCKIASRKNQLHLRRRRESMSNDSGSSEPTNSMHFNKFYINEFVASVLRKDFGSTCKRDLSLNIYLLKEAFEELERHPEIYEDPNLYDFACEFILETVKRVAFMKIPSDRKVVWLKNRYNRNMFHGLVDEDLLL</sequence>
<evidence type="ECO:0000313" key="1">
    <source>
        <dbReference type="EMBL" id="KAK8942481.1"/>
    </source>
</evidence>
<comment type="caution">
    <text evidence="1">The sequence shown here is derived from an EMBL/GenBank/DDBJ whole genome shotgun (WGS) entry which is preliminary data.</text>
</comment>
<evidence type="ECO:0000313" key="2">
    <source>
        <dbReference type="Proteomes" id="UP001418222"/>
    </source>
</evidence>
<protein>
    <submittedName>
        <fullName evidence="1">Uncharacterized protein</fullName>
    </submittedName>
</protein>
<dbReference type="Proteomes" id="UP001418222">
    <property type="component" value="Unassembled WGS sequence"/>
</dbReference>
<keyword evidence="2" id="KW-1185">Reference proteome</keyword>
<dbReference type="AlphaFoldDB" id="A0AAP0G7K1"/>